<feature type="region of interest" description="Disordered" evidence="1">
    <location>
        <begin position="1"/>
        <end position="79"/>
    </location>
</feature>
<evidence type="ECO:0000256" key="1">
    <source>
        <dbReference type="SAM" id="MobiDB-lite"/>
    </source>
</evidence>
<feature type="compositionally biased region" description="Basic and acidic residues" evidence="1">
    <location>
        <begin position="12"/>
        <end position="26"/>
    </location>
</feature>
<feature type="region of interest" description="Disordered" evidence="1">
    <location>
        <begin position="97"/>
        <end position="147"/>
    </location>
</feature>
<sequence>MTATVAWAPVLREGRGEVAADAERGTRPVQRTTVRSRRRSCSHGSGETKAKPVMEGTNLPTDAEGSGHPRRARYRGGPGFRRARRGVVAAAFARDARRSAFRPDTAAVSETISARPRAGTVTVLEEAERRDVTPRAAPWPRNTSVRR</sequence>
<evidence type="ECO:0000313" key="2">
    <source>
        <dbReference type="EMBL" id="MCD9875972.1"/>
    </source>
</evidence>
<evidence type="ECO:0000313" key="3">
    <source>
        <dbReference type="Proteomes" id="UP001108029"/>
    </source>
</evidence>
<dbReference type="RefSeq" id="WP_232650131.1">
    <property type="nucleotide sequence ID" value="NZ_JAJSBI010000009.1"/>
</dbReference>
<reference evidence="2" key="1">
    <citation type="submission" date="2021-12" db="EMBL/GenBank/DDBJ databases">
        <authorList>
            <person name="Lee J.-H."/>
            <person name="Kim S.-B."/>
        </authorList>
    </citation>
    <scope>NUCLEOTIDE SEQUENCE</scope>
    <source>
        <strain evidence="2">NR30</strain>
    </source>
</reference>
<protein>
    <submittedName>
        <fullName evidence="2">Uncharacterized protein</fullName>
    </submittedName>
</protein>
<keyword evidence="3" id="KW-1185">Reference proteome</keyword>
<dbReference type="AlphaFoldDB" id="A0A9Q3VQH4"/>
<accession>A0A9Q3VQH4</accession>
<dbReference type="EMBL" id="JAJSBI010000009">
    <property type="protein sequence ID" value="MCD9875972.1"/>
    <property type="molecule type" value="Genomic_DNA"/>
</dbReference>
<dbReference type="Proteomes" id="UP001108029">
    <property type="component" value="Unassembled WGS sequence"/>
</dbReference>
<organism evidence="2 3">
    <name type="scientific">Streptomyces guryensis</name>
    <dbReference type="NCBI Taxonomy" id="2886947"/>
    <lineage>
        <taxon>Bacteria</taxon>
        <taxon>Bacillati</taxon>
        <taxon>Actinomycetota</taxon>
        <taxon>Actinomycetes</taxon>
        <taxon>Kitasatosporales</taxon>
        <taxon>Streptomycetaceae</taxon>
        <taxon>Streptomyces</taxon>
    </lineage>
</organism>
<comment type="caution">
    <text evidence="2">The sequence shown here is derived from an EMBL/GenBank/DDBJ whole genome shotgun (WGS) entry which is preliminary data.</text>
</comment>
<gene>
    <name evidence="2" type="ORF">LJ657_20375</name>
</gene>
<name>A0A9Q3VQH4_9ACTN</name>
<proteinExistence type="predicted"/>